<proteinExistence type="predicted"/>
<accession>A0A1I2LYJ2</accession>
<protein>
    <submittedName>
        <fullName evidence="1">Uncharacterized protein</fullName>
    </submittedName>
</protein>
<dbReference type="Proteomes" id="UP000198623">
    <property type="component" value="Unassembled WGS sequence"/>
</dbReference>
<dbReference type="EMBL" id="FOOU01000001">
    <property type="protein sequence ID" value="SFF83640.1"/>
    <property type="molecule type" value="Genomic_DNA"/>
</dbReference>
<sequence length="76" mass="8841">MTNYDTKRALIQILKTKDCLQTEDFPNHDFDVVSSLVEEGLEAGEFLKTGPKWYIKNYTAVRPRMARIYSISLNKK</sequence>
<gene>
    <name evidence="1" type="ORF">SAMN05216175_101292</name>
</gene>
<organism evidence="1 2">
    <name type="scientific">Neptunomonas qingdaonensis</name>
    <dbReference type="NCBI Taxonomy" id="1045558"/>
    <lineage>
        <taxon>Bacteria</taxon>
        <taxon>Pseudomonadati</taxon>
        <taxon>Pseudomonadota</taxon>
        <taxon>Gammaproteobacteria</taxon>
        <taxon>Oceanospirillales</taxon>
        <taxon>Oceanospirillaceae</taxon>
        <taxon>Neptunomonas</taxon>
    </lineage>
</organism>
<evidence type="ECO:0000313" key="1">
    <source>
        <dbReference type="EMBL" id="SFF83640.1"/>
    </source>
</evidence>
<name>A0A1I2LYJ2_9GAMM</name>
<keyword evidence="2" id="KW-1185">Reference proteome</keyword>
<reference evidence="2" key="1">
    <citation type="submission" date="2016-10" db="EMBL/GenBank/DDBJ databases">
        <authorList>
            <person name="Varghese N."/>
            <person name="Submissions S."/>
        </authorList>
    </citation>
    <scope>NUCLEOTIDE SEQUENCE [LARGE SCALE GENOMIC DNA]</scope>
    <source>
        <strain evidence="2">CGMCC 1.10971</strain>
    </source>
</reference>
<dbReference type="AlphaFoldDB" id="A0A1I2LYJ2"/>
<evidence type="ECO:0000313" key="2">
    <source>
        <dbReference type="Proteomes" id="UP000198623"/>
    </source>
</evidence>